<name>A0A6B0VPU9_9EURY</name>
<comment type="caution">
    <text evidence="1">The sequence shown here is derived from an EMBL/GenBank/DDBJ whole genome shotgun (WGS) entry which is preliminary data.</text>
</comment>
<evidence type="ECO:0000313" key="1">
    <source>
        <dbReference type="EMBL" id="MXV62802.1"/>
    </source>
</evidence>
<accession>A0A6B0VPU9</accession>
<dbReference type="AlphaFoldDB" id="A0A6B0VPU9"/>
<dbReference type="Proteomes" id="UP000434101">
    <property type="component" value="Unassembled WGS sequence"/>
</dbReference>
<sequence length="71" mass="8254">MAIDEILRDAERKQRRELEQMAKTATELRARIPTLVEKSIKKDRERIAVELAERSDLSHREIAEIVDQSPA</sequence>
<protein>
    <submittedName>
        <fullName evidence="1">Uncharacterized protein</fullName>
    </submittedName>
</protein>
<gene>
    <name evidence="1" type="ORF">GS429_12140</name>
</gene>
<reference evidence="1 2" key="1">
    <citation type="submission" date="2020-01" db="EMBL/GenBank/DDBJ databases">
        <title>Natronorubrum sp. JWXQ-INN 674 isolated from Inner Mongolia Autonomous Region of China.</title>
        <authorList>
            <person name="Xue Q."/>
        </authorList>
    </citation>
    <scope>NUCLEOTIDE SEQUENCE [LARGE SCALE GENOMIC DNA]</scope>
    <source>
        <strain evidence="1 2">JWXQ-INN-674</strain>
    </source>
</reference>
<keyword evidence="2" id="KW-1185">Reference proteome</keyword>
<proteinExistence type="predicted"/>
<dbReference type="OrthoDB" id="383259at2157"/>
<dbReference type="EMBL" id="WUYX01000038">
    <property type="protein sequence ID" value="MXV62802.1"/>
    <property type="molecule type" value="Genomic_DNA"/>
</dbReference>
<organism evidence="1 2">
    <name type="scientific">Natronorubrum halalkaliphilum</name>
    <dbReference type="NCBI Taxonomy" id="2691917"/>
    <lineage>
        <taxon>Archaea</taxon>
        <taxon>Methanobacteriati</taxon>
        <taxon>Methanobacteriota</taxon>
        <taxon>Stenosarchaea group</taxon>
        <taxon>Halobacteria</taxon>
        <taxon>Halobacteriales</taxon>
        <taxon>Natrialbaceae</taxon>
        <taxon>Natronorubrum</taxon>
    </lineage>
</organism>
<evidence type="ECO:0000313" key="2">
    <source>
        <dbReference type="Proteomes" id="UP000434101"/>
    </source>
</evidence>
<dbReference type="RefSeq" id="WP_160065623.1">
    <property type="nucleotide sequence ID" value="NZ_WUYX01000038.1"/>
</dbReference>